<keyword evidence="4 7" id="KW-0812">Transmembrane</keyword>
<keyword evidence="3" id="KW-1003">Cell membrane</keyword>
<keyword evidence="6 7" id="KW-0472">Membrane</keyword>
<dbReference type="Proteomes" id="UP000254938">
    <property type="component" value="Unassembled WGS sequence"/>
</dbReference>
<dbReference type="Pfam" id="PF07690">
    <property type="entry name" value="MFS_1"/>
    <property type="match status" value="1"/>
</dbReference>
<dbReference type="SUPFAM" id="SSF103473">
    <property type="entry name" value="MFS general substrate transporter"/>
    <property type="match status" value="1"/>
</dbReference>
<gene>
    <name evidence="9" type="primary">norB</name>
    <name evidence="9" type="ORF">NCTC9140_03845</name>
</gene>
<dbReference type="PROSITE" id="PS50850">
    <property type="entry name" value="MFS"/>
    <property type="match status" value="1"/>
</dbReference>
<feature type="transmembrane region" description="Helical" evidence="7">
    <location>
        <begin position="112"/>
        <end position="129"/>
    </location>
</feature>
<dbReference type="Gene3D" id="1.20.1720.10">
    <property type="entry name" value="Multidrug resistance protein D"/>
    <property type="match status" value="1"/>
</dbReference>
<evidence type="ECO:0000256" key="4">
    <source>
        <dbReference type="ARBA" id="ARBA00022692"/>
    </source>
</evidence>
<feature type="transmembrane region" description="Helical" evidence="7">
    <location>
        <begin position="360"/>
        <end position="382"/>
    </location>
</feature>
<organism evidence="9 10">
    <name type="scientific">Klebsiella pneumoniae</name>
    <dbReference type="NCBI Taxonomy" id="573"/>
    <lineage>
        <taxon>Bacteria</taxon>
        <taxon>Pseudomonadati</taxon>
        <taxon>Pseudomonadota</taxon>
        <taxon>Gammaproteobacteria</taxon>
        <taxon>Enterobacterales</taxon>
        <taxon>Enterobacteriaceae</taxon>
        <taxon>Klebsiella/Raoultella group</taxon>
        <taxon>Klebsiella</taxon>
        <taxon>Klebsiella pneumoniae complex</taxon>
    </lineage>
</organism>
<dbReference type="InterPro" id="IPR020846">
    <property type="entry name" value="MFS_dom"/>
</dbReference>
<evidence type="ECO:0000256" key="2">
    <source>
        <dbReference type="ARBA" id="ARBA00022448"/>
    </source>
</evidence>
<evidence type="ECO:0000256" key="5">
    <source>
        <dbReference type="ARBA" id="ARBA00022989"/>
    </source>
</evidence>
<name>A0A377TW21_KLEPN</name>
<feature type="transmembrane region" description="Helical" evidence="7">
    <location>
        <begin position="403"/>
        <end position="427"/>
    </location>
</feature>
<feature type="transmembrane region" description="Helical" evidence="7">
    <location>
        <begin position="307"/>
        <end position="324"/>
    </location>
</feature>
<feature type="transmembrane region" description="Helical" evidence="7">
    <location>
        <begin position="271"/>
        <end position="295"/>
    </location>
</feature>
<evidence type="ECO:0000256" key="6">
    <source>
        <dbReference type="ARBA" id="ARBA00023136"/>
    </source>
</evidence>
<evidence type="ECO:0000256" key="7">
    <source>
        <dbReference type="SAM" id="Phobius"/>
    </source>
</evidence>
<feature type="transmembrane region" description="Helical" evidence="7">
    <location>
        <begin position="56"/>
        <end position="74"/>
    </location>
</feature>
<proteinExistence type="predicted"/>
<dbReference type="CDD" id="cd17321">
    <property type="entry name" value="MFS_MMR_MDR_like"/>
    <property type="match status" value="1"/>
</dbReference>
<feature type="transmembrane region" description="Helical" evidence="7">
    <location>
        <begin position="86"/>
        <end position="106"/>
    </location>
</feature>
<dbReference type="GO" id="GO:0016020">
    <property type="term" value="C:membrane"/>
    <property type="evidence" value="ECO:0007669"/>
    <property type="project" value="UniProtKB-SubCell"/>
</dbReference>
<feature type="transmembrane region" description="Helical" evidence="7">
    <location>
        <begin position="228"/>
        <end position="250"/>
    </location>
</feature>
<feature type="domain" description="Major facilitator superfamily (MFS) profile" evidence="8">
    <location>
        <begin position="17"/>
        <end position="476"/>
    </location>
</feature>
<dbReference type="InterPro" id="IPR036259">
    <property type="entry name" value="MFS_trans_sf"/>
</dbReference>
<evidence type="ECO:0000259" key="8">
    <source>
        <dbReference type="PROSITE" id="PS50850"/>
    </source>
</evidence>
<keyword evidence="2" id="KW-0813">Transport</keyword>
<dbReference type="EMBL" id="UGKQ01000007">
    <property type="protein sequence ID" value="STS82097.1"/>
    <property type="molecule type" value="Genomic_DNA"/>
</dbReference>
<dbReference type="AlphaFoldDB" id="A0A377TW21"/>
<feature type="transmembrane region" description="Helical" evidence="7">
    <location>
        <begin position="169"/>
        <end position="187"/>
    </location>
</feature>
<dbReference type="PANTHER" id="PTHR42718">
    <property type="entry name" value="MAJOR FACILITATOR SUPERFAMILY MULTIDRUG TRANSPORTER MFSC"/>
    <property type="match status" value="1"/>
</dbReference>
<dbReference type="GO" id="GO:0022857">
    <property type="term" value="F:transmembrane transporter activity"/>
    <property type="evidence" value="ECO:0007669"/>
    <property type="project" value="InterPro"/>
</dbReference>
<dbReference type="Gene3D" id="1.20.1250.20">
    <property type="entry name" value="MFS general substrate transporter like domains"/>
    <property type="match status" value="1"/>
</dbReference>
<dbReference type="InterPro" id="IPR011701">
    <property type="entry name" value="MFS"/>
</dbReference>
<feature type="transmembrane region" description="Helical" evidence="7">
    <location>
        <begin position="17"/>
        <end position="36"/>
    </location>
</feature>
<accession>A0A377TW21</accession>
<evidence type="ECO:0000256" key="1">
    <source>
        <dbReference type="ARBA" id="ARBA00004141"/>
    </source>
</evidence>
<dbReference type="PANTHER" id="PTHR42718:SF9">
    <property type="entry name" value="MAJOR FACILITATOR SUPERFAMILY MULTIDRUG TRANSPORTER MFSC"/>
    <property type="match status" value="1"/>
</dbReference>
<keyword evidence="5 7" id="KW-1133">Transmembrane helix</keyword>
<comment type="subcellular location">
    <subcellularLocation>
        <location evidence="1">Membrane</location>
        <topology evidence="1">Multi-pass membrane protein</topology>
    </subcellularLocation>
</comment>
<sequence length="476" mass="49740">MSTVTISDTPFVGNDRLLVGIVLSVLTFWLFAQSVINVVPAMKSSLDISLETLTLAVSLSALFSGCFVVASGGLADKFGRMRMTTLGLGLSIVGSAMLVVAQGPGLFLAGRVLQGLSAACIMPATLALIKTWYEGRARQRAVSFWVIGSWGGSGLCSFVGGAIATGLGWRWIFVFSIAVALLALFLLRGTPESRSASASQHKLDVGGLLSLIVALVLVNLFISKGHGWGWSSPLSLTMLAGALAAGTIFIRNGMRKGEAALIDFALFRNRAYGAAVLSNFLLNGAIGTMMIASIWLQQGHHLTPLESGMMTLGYLVTVLAMIRVGEKLLQRYGARLPMMAGPVLTAIAIALISCTFLEKALYIGVVFASNVLFGLGLGCYATPSTDTAVANAPENKIGVASGIYKMGSSLGGAMGIAVTASLFALFLPLGMAHAAQYALWFNAVLCLGGDGGERAAAAARLSQLMLFQQRAELVIG</sequence>
<evidence type="ECO:0000256" key="3">
    <source>
        <dbReference type="ARBA" id="ARBA00022475"/>
    </source>
</evidence>
<feature type="transmembrane region" description="Helical" evidence="7">
    <location>
        <begin position="141"/>
        <end position="163"/>
    </location>
</feature>
<evidence type="ECO:0000313" key="10">
    <source>
        <dbReference type="Proteomes" id="UP000254938"/>
    </source>
</evidence>
<evidence type="ECO:0000313" key="9">
    <source>
        <dbReference type="EMBL" id="STS82097.1"/>
    </source>
</evidence>
<feature type="transmembrane region" description="Helical" evidence="7">
    <location>
        <begin position="336"/>
        <end position="354"/>
    </location>
</feature>
<feature type="transmembrane region" description="Helical" evidence="7">
    <location>
        <begin position="203"/>
        <end position="222"/>
    </location>
</feature>
<protein>
    <submittedName>
        <fullName evidence="9">Transporter</fullName>
    </submittedName>
</protein>
<reference evidence="9 10" key="1">
    <citation type="submission" date="2018-06" db="EMBL/GenBank/DDBJ databases">
        <authorList>
            <consortium name="Pathogen Informatics"/>
            <person name="Doyle S."/>
        </authorList>
    </citation>
    <scope>NUCLEOTIDE SEQUENCE [LARGE SCALE GENOMIC DNA]</scope>
    <source>
        <strain evidence="9 10">NCTC9140</strain>
    </source>
</reference>